<name>A0A2T0PXC4_9ACTN</name>
<dbReference type="InterPro" id="IPR036390">
    <property type="entry name" value="WH_DNA-bd_sf"/>
</dbReference>
<comment type="similarity">
    <text evidence="1">Belongs to the ROK (NagC/XylR) family.</text>
</comment>
<feature type="domain" description="HTH iclR-type" evidence="2">
    <location>
        <begin position="24"/>
        <end position="65"/>
    </location>
</feature>
<dbReference type="EMBL" id="PVZC01000008">
    <property type="protein sequence ID" value="PRX96088.1"/>
    <property type="molecule type" value="Genomic_DNA"/>
</dbReference>
<evidence type="ECO:0000313" key="3">
    <source>
        <dbReference type="EMBL" id="PRX96088.1"/>
    </source>
</evidence>
<dbReference type="Gene3D" id="3.30.420.40">
    <property type="match status" value="2"/>
</dbReference>
<dbReference type="Pfam" id="PF09339">
    <property type="entry name" value="HTH_IclR"/>
    <property type="match status" value="1"/>
</dbReference>
<keyword evidence="4" id="KW-1185">Reference proteome</keyword>
<dbReference type="InterPro" id="IPR036388">
    <property type="entry name" value="WH-like_DNA-bd_sf"/>
</dbReference>
<proteinExistence type="inferred from homology"/>
<evidence type="ECO:0000256" key="1">
    <source>
        <dbReference type="ARBA" id="ARBA00006479"/>
    </source>
</evidence>
<dbReference type="SUPFAM" id="SSF46785">
    <property type="entry name" value="Winged helix' DNA-binding domain"/>
    <property type="match status" value="1"/>
</dbReference>
<dbReference type="InterPro" id="IPR000600">
    <property type="entry name" value="ROK"/>
</dbReference>
<dbReference type="CDD" id="cd24076">
    <property type="entry name" value="ASKHA_ATPase_ROK_BsXylR-like"/>
    <property type="match status" value="1"/>
</dbReference>
<dbReference type="AlphaFoldDB" id="A0A2T0PXC4"/>
<gene>
    <name evidence="3" type="ORF">CLV72_10894</name>
</gene>
<dbReference type="PANTHER" id="PTHR18964">
    <property type="entry name" value="ROK (REPRESSOR, ORF, KINASE) FAMILY"/>
    <property type="match status" value="1"/>
</dbReference>
<organism evidence="3 4">
    <name type="scientific">Allonocardiopsis opalescens</name>
    <dbReference type="NCBI Taxonomy" id="1144618"/>
    <lineage>
        <taxon>Bacteria</taxon>
        <taxon>Bacillati</taxon>
        <taxon>Actinomycetota</taxon>
        <taxon>Actinomycetes</taxon>
        <taxon>Streptosporangiales</taxon>
        <taxon>Allonocardiopsis</taxon>
    </lineage>
</organism>
<reference evidence="3 4" key="1">
    <citation type="submission" date="2018-03" db="EMBL/GenBank/DDBJ databases">
        <title>Genomic Encyclopedia of Archaeal and Bacterial Type Strains, Phase II (KMG-II): from individual species to whole genera.</title>
        <authorList>
            <person name="Goeker M."/>
        </authorList>
    </citation>
    <scope>NUCLEOTIDE SEQUENCE [LARGE SCALE GENOMIC DNA]</scope>
    <source>
        <strain evidence="3 4">DSM 45601</strain>
    </source>
</reference>
<accession>A0A2T0PXC4</accession>
<keyword evidence="3" id="KW-0808">Transferase</keyword>
<dbReference type="GO" id="GO:0016301">
    <property type="term" value="F:kinase activity"/>
    <property type="evidence" value="ECO:0007669"/>
    <property type="project" value="UniProtKB-KW"/>
</dbReference>
<dbReference type="RefSeq" id="WP_106250714.1">
    <property type="nucleotide sequence ID" value="NZ_PVZC01000008.1"/>
</dbReference>
<dbReference type="InterPro" id="IPR005471">
    <property type="entry name" value="Tscrpt_reg_IclR_N"/>
</dbReference>
<dbReference type="GO" id="GO:0006355">
    <property type="term" value="P:regulation of DNA-templated transcription"/>
    <property type="evidence" value="ECO:0007669"/>
    <property type="project" value="InterPro"/>
</dbReference>
<dbReference type="GO" id="GO:0003677">
    <property type="term" value="F:DNA binding"/>
    <property type="evidence" value="ECO:0007669"/>
    <property type="project" value="InterPro"/>
</dbReference>
<dbReference type="InterPro" id="IPR043129">
    <property type="entry name" value="ATPase_NBD"/>
</dbReference>
<sequence length="412" mass="42761">MITTPSDPRRAELAHVRATNRAVVLRCVREQAPCSRADIAAATGLNKTTVSSLVSELLERRLLREIGMTGNRVGRPAMMLTLDGASYAAIGIEVNVDHLTAVAVDLAGQPVLSWRRSFPGATERGPRSVTAVAALARRVIARTERDGRQVLGLSVAVPGLVDPHGRVSDAPGLGWRDVDVVGDLTRALREPGFLVDVGNDANLAALAEHRFGPHAGVSDLVYLTGEAGLGAGMIVDGRLRRGSAGYGGEAAHIQIDPAGPLCRCGRRGCLEALAGIGAVVRRASANGDEPDARDGTVPFSDLEPEVDEVVARARAGDRQVLAALEAAGRDLGAGVAVLVNLLNPRTVVLGGHYAALAPWLLPAVDKELQERAAVPGGGGCQVVASTLQRDAAALGGAARVLEAVDAGRLPFD</sequence>
<evidence type="ECO:0000313" key="4">
    <source>
        <dbReference type="Proteomes" id="UP000237846"/>
    </source>
</evidence>
<dbReference type="OrthoDB" id="3863906at2"/>
<keyword evidence="3" id="KW-0418">Kinase</keyword>
<dbReference type="Proteomes" id="UP000237846">
    <property type="component" value="Unassembled WGS sequence"/>
</dbReference>
<protein>
    <submittedName>
        <fullName evidence="3">Putative NBD/HSP70 family sugar kinase</fullName>
    </submittedName>
</protein>
<dbReference type="Gene3D" id="1.10.10.10">
    <property type="entry name" value="Winged helix-like DNA-binding domain superfamily/Winged helix DNA-binding domain"/>
    <property type="match status" value="1"/>
</dbReference>
<dbReference type="PANTHER" id="PTHR18964:SF149">
    <property type="entry name" value="BIFUNCTIONAL UDP-N-ACETYLGLUCOSAMINE 2-EPIMERASE_N-ACETYLMANNOSAMINE KINASE"/>
    <property type="match status" value="1"/>
</dbReference>
<dbReference type="SUPFAM" id="SSF53067">
    <property type="entry name" value="Actin-like ATPase domain"/>
    <property type="match status" value="1"/>
</dbReference>
<comment type="caution">
    <text evidence="3">The sequence shown here is derived from an EMBL/GenBank/DDBJ whole genome shotgun (WGS) entry which is preliminary data.</text>
</comment>
<evidence type="ECO:0000259" key="2">
    <source>
        <dbReference type="Pfam" id="PF09339"/>
    </source>
</evidence>
<dbReference type="Pfam" id="PF00480">
    <property type="entry name" value="ROK"/>
    <property type="match status" value="1"/>
</dbReference>